<dbReference type="Gene3D" id="3.40.50.1820">
    <property type="entry name" value="alpha/beta hydrolase"/>
    <property type="match status" value="1"/>
</dbReference>
<evidence type="ECO:0000256" key="1">
    <source>
        <dbReference type="ARBA" id="ARBA00007169"/>
    </source>
</evidence>
<comment type="caution">
    <text evidence="6">The sequence shown here is derived from an EMBL/GenBank/DDBJ whole genome shotgun (WGS) entry which is preliminary data.</text>
</comment>
<protein>
    <recommendedName>
        <fullName evidence="2">Thioesterase TesA</fullName>
    </recommendedName>
</protein>
<evidence type="ECO:0000313" key="6">
    <source>
        <dbReference type="EMBL" id="MFI2475723.1"/>
    </source>
</evidence>
<gene>
    <name evidence="6" type="ORF">ACH49W_20315</name>
</gene>
<dbReference type="Proteomes" id="UP001611415">
    <property type="component" value="Unassembled WGS sequence"/>
</dbReference>
<dbReference type="SUPFAM" id="SSF53474">
    <property type="entry name" value="alpha/beta-Hydrolases"/>
    <property type="match status" value="1"/>
</dbReference>
<evidence type="ECO:0000259" key="5">
    <source>
        <dbReference type="SMART" id="SM00824"/>
    </source>
</evidence>
<dbReference type="InterPro" id="IPR020802">
    <property type="entry name" value="TesA-like"/>
</dbReference>
<comment type="similarity">
    <text evidence="1">Belongs to the thioesterase family.</text>
</comment>
<evidence type="ECO:0000256" key="4">
    <source>
        <dbReference type="ARBA" id="ARBA00024293"/>
    </source>
</evidence>
<dbReference type="SMART" id="SM00824">
    <property type="entry name" value="PKS_TE"/>
    <property type="match status" value="1"/>
</dbReference>
<dbReference type="EMBL" id="JBIRYO010000012">
    <property type="protein sequence ID" value="MFI2475723.1"/>
    <property type="molecule type" value="Genomic_DNA"/>
</dbReference>
<name>A0ABW7X3V6_9NOCA</name>
<dbReference type="InterPro" id="IPR012223">
    <property type="entry name" value="TEII"/>
</dbReference>
<evidence type="ECO:0000256" key="2">
    <source>
        <dbReference type="ARBA" id="ARBA00015007"/>
    </source>
</evidence>
<dbReference type="InterPro" id="IPR001031">
    <property type="entry name" value="Thioesterase"/>
</dbReference>
<sequence length="261" mass="28137">MPSRKASCPMGNSWLRRLSPSAGDGSHMLFCFPHAGGSAISFGPLAKCLGPEYDVVAVQYPGRQDRRHEPLVGSVSGLVDGLLPELREAVEDAENFSIFGHSMGSVVAFEACRRLEHEVEARAKVLFASGRRAPSAALPELRMHLLSDRELGEHLLQFGGTPAALLEDPEFRQLILSIVRNDYRAIETYQCSADAMVGSPIVAIVGDRDPDASLAQIEAWGSHTSGSFAAQPFPGGHFFIDANCQAVGQLIRDHCARALSV</sequence>
<evidence type="ECO:0000256" key="3">
    <source>
        <dbReference type="ARBA" id="ARBA00022801"/>
    </source>
</evidence>
<organism evidence="6 7">
    <name type="scientific">Nocardia xishanensis</name>
    <dbReference type="NCBI Taxonomy" id="238964"/>
    <lineage>
        <taxon>Bacteria</taxon>
        <taxon>Bacillati</taxon>
        <taxon>Actinomycetota</taxon>
        <taxon>Actinomycetes</taxon>
        <taxon>Mycobacteriales</taxon>
        <taxon>Nocardiaceae</taxon>
        <taxon>Nocardia</taxon>
    </lineage>
</organism>
<feature type="domain" description="Thioesterase TesA-like" evidence="5">
    <location>
        <begin position="30"/>
        <end position="255"/>
    </location>
</feature>
<comment type="catalytic activity">
    <reaction evidence="4">
        <text>a fatty acyl-CoA + H2O = a fatty acid + CoA + H(+)</text>
        <dbReference type="Rhea" id="RHEA:16781"/>
        <dbReference type="ChEBI" id="CHEBI:15377"/>
        <dbReference type="ChEBI" id="CHEBI:15378"/>
        <dbReference type="ChEBI" id="CHEBI:28868"/>
        <dbReference type="ChEBI" id="CHEBI:57287"/>
        <dbReference type="ChEBI" id="CHEBI:77636"/>
    </reaction>
</comment>
<dbReference type="InterPro" id="IPR029058">
    <property type="entry name" value="AB_hydrolase_fold"/>
</dbReference>
<dbReference type="PANTHER" id="PTHR11487:SF0">
    <property type="entry name" value="S-ACYL FATTY ACID SYNTHASE THIOESTERASE, MEDIUM CHAIN"/>
    <property type="match status" value="1"/>
</dbReference>
<reference evidence="6 7" key="1">
    <citation type="submission" date="2024-10" db="EMBL/GenBank/DDBJ databases">
        <title>The Natural Products Discovery Center: Release of the First 8490 Sequenced Strains for Exploring Actinobacteria Biosynthetic Diversity.</title>
        <authorList>
            <person name="Kalkreuter E."/>
            <person name="Kautsar S.A."/>
            <person name="Yang D."/>
            <person name="Bader C.D."/>
            <person name="Teijaro C.N."/>
            <person name="Fluegel L."/>
            <person name="Davis C.M."/>
            <person name="Simpson J.R."/>
            <person name="Lauterbach L."/>
            <person name="Steele A.D."/>
            <person name="Gui C."/>
            <person name="Meng S."/>
            <person name="Li G."/>
            <person name="Viehrig K."/>
            <person name="Ye F."/>
            <person name="Su P."/>
            <person name="Kiefer A.F."/>
            <person name="Nichols A."/>
            <person name="Cepeda A.J."/>
            <person name="Yan W."/>
            <person name="Fan B."/>
            <person name="Jiang Y."/>
            <person name="Adhikari A."/>
            <person name="Zheng C.-J."/>
            <person name="Schuster L."/>
            <person name="Cowan T.M."/>
            <person name="Smanski M.J."/>
            <person name="Chevrette M.G."/>
            <person name="De Carvalho L.P.S."/>
            <person name="Shen B."/>
        </authorList>
    </citation>
    <scope>NUCLEOTIDE SEQUENCE [LARGE SCALE GENOMIC DNA]</scope>
    <source>
        <strain evidence="6 7">NPDC019275</strain>
    </source>
</reference>
<dbReference type="RefSeq" id="WP_397093149.1">
    <property type="nucleotide sequence ID" value="NZ_JBIRYO010000012.1"/>
</dbReference>
<dbReference type="Pfam" id="PF00975">
    <property type="entry name" value="Thioesterase"/>
    <property type="match status" value="1"/>
</dbReference>
<evidence type="ECO:0000313" key="7">
    <source>
        <dbReference type="Proteomes" id="UP001611415"/>
    </source>
</evidence>
<keyword evidence="3" id="KW-0378">Hydrolase</keyword>
<accession>A0ABW7X3V6</accession>
<proteinExistence type="inferred from homology"/>
<keyword evidence="7" id="KW-1185">Reference proteome</keyword>
<dbReference type="PANTHER" id="PTHR11487">
    <property type="entry name" value="THIOESTERASE"/>
    <property type="match status" value="1"/>
</dbReference>